<dbReference type="KEGG" id="noa:BKM31_17800"/>
<dbReference type="GO" id="GO:0008234">
    <property type="term" value="F:cysteine-type peptidase activity"/>
    <property type="evidence" value="ECO:0007669"/>
    <property type="project" value="UniProtKB-KW"/>
</dbReference>
<keyword evidence="6" id="KW-1133">Transmembrane helix</keyword>
<evidence type="ECO:0000256" key="1">
    <source>
        <dbReference type="ARBA" id="ARBA00007074"/>
    </source>
</evidence>
<keyword evidence="3" id="KW-0378">Hydrolase</keyword>
<keyword evidence="6" id="KW-0472">Membrane</keyword>
<evidence type="ECO:0000313" key="9">
    <source>
        <dbReference type="Proteomes" id="UP000190797"/>
    </source>
</evidence>
<keyword evidence="6" id="KW-0812">Transmembrane</keyword>
<accession>A0A1U9ZYN7</accession>
<evidence type="ECO:0000256" key="4">
    <source>
        <dbReference type="ARBA" id="ARBA00022807"/>
    </source>
</evidence>
<dbReference type="PANTHER" id="PTHR47359:SF3">
    <property type="entry name" value="NLP_P60 DOMAIN-CONTAINING PROTEIN-RELATED"/>
    <property type="match status" value="1"/>
</dbReference>
<keyword evidence="2" id="KW-0645">Protease</keyword>
<dbReference type="InterPro" id="IPR000064">
    <property type="entry name" value="NLP_P60_dom"/>
</dbReference>
<evidence type="ECO:0000256" key="3">
    <source>
        <dbReference type="ARBA" id="ARBA00022801"/>
    </source>
</evidence>
<name>A0A1U9ZYN7_9ACTN</name>
<dbReference type="GO" id="GO:0006508">
    <property type="term" value="P:proteolysis"/>
    <property type="evidence" value="ECO:0007669"/>
    <property type="project" value="UniProtKB-KW"/>
</dbReference>
<protein>
    <recommendedName>
        <fullName evidence="7">NlpC/P60 domain-containing protein</fullName>
    </recommendedName>
</protein>
<sequence length="378" mass="40088">MTRIHTMNRSSFSAIFLLFAVIVVVLTTGVVALANLKPVSEVTRPAERSSAMSGRLPTTRPSAEPVAPLKRRLEAHLLVLSDRTLSEKVMASVLGQAGVSAVEPVDAARLPIAGRHVSTVGVDPSSFRSYTPSPTARSDPLWRSIAAGDAVVSFGLGTDGGPALGSSVSVGNQKLRVGSVATMGLGVIDAVVSRDTARRLGLPERNALLVSAPRTDTAKLKAELSRKLPQEIQVVVLKPVFKPLQPGKPADSLSSDRIRTVLTAAASKLGAPYVWGAEGPNAFDCSGLIQWAFGRAGIRLPRVTHQQFASGPQVPFSEMRPGDLIFWRLDPTKPGYISHAAIYWGDGKMIQAPRTGDVVKIVPVHTRNLAGVVRVVSA</sequence>
<dbReference type="InterPro" id="IPR051794">
    <property type="entry name" value="PG_Endopeptidase_C40"/>
</dbReference>
<dbReference type="SUPFAM" id="SSF54001">
    <property type="entry name" value="Cysteine proteinases"/>
    <property type="match status" value="1"/>
</dbReference>
<dbReference type="AlphaFoldDB" id="A0A1U9ZYN7"/>
<evidence type="ECO:0000256" key="6">
    <source>
        <dbReference type="SAM" id="Phobius"/>
    </source>
</evidence>
<evidence type="ECO:0000256" key="5">
    <source>
        <dbReference type="SAM" id="MobiDB-lite"/>
    </source>
</evidence>
<dbReference type="STRING" id="1909395.BKM31_17800"/>
<feature type="domain" description="NlpC/P60" evidence="7">
    <location>
        <begin position="255"/>
        <end position="378"/>
    </location>
</feature>
<dbReference type="Gene3D" id="3.90.1720.10">
    <property type="entry name" value="endopeptidase domain like (from Nostoc punctiforme)"/>
    <property type="match status" value="1"/>
</dbReference>
<keyword evidence="4" id="KW-0788">Thiol protease</keyword>
<evidence type="ECO:0000313" key="8">
    <source>
        <dbReference type="EMBL" id="AQZ63071.1"/>
    </source>
</evidence>
<comment type="similarity">
    <text evidence="1">Belongs to the peptidase C40 family.</text>
</comment>
<evidence type="ECO:0000256" key="2">
    <source>
        <dbReference type="ARBA" id="ARBA00022670"/>
    </source>
</evidence>
<dbReference type="EMBL" id="CP017717">
    <property type="protein sequence ID" value="AQZ63071.1"/>
    <property type="molecule type" value="Genomic_DNA"/>
</dbReference>
<feature type="region of interest" description="Disordered" evidence="5">
    <location>
        <begin position="43"/>
        <end position="65"/>
    </location>
</feature>
<dbReference type="Proteomes" id="UP000190797">
    <property type="component" value="Chromosome"/>
</dbReference>
<organism evidence="8 9">
    <name type="scientific">[Actinomadura] parvosata subsp. kistnae</name>
    <dbReference type="NCBI Taxonomy" id="1909395"/>
    <lineage>
        <taxon>Bacteria</taxon>
        <taxon>Bacillati</taxon>
        <taxon>Actinomycetota</taxon>
        <taxon>Actinomycetes</taxon>
        <taxon>Streptosporangiales</taxon>
        <taxon>Streptosporangiaceae</taxon>
        <taxon>Nonomuraea</taxon>
    </lineage>
</organism>
<dbReference type="InterPro" id="IPR038765">
    <property type="entry name" value="Papain-like_cys_pep_sf"/>
</dbReference>
<dbReference type="PANTHER" id="PTHR47359">
    <property type="entry name" value="PEPTIDOGLYCAN DL-ENDOPEPTIDASE CWLO"/>
    <property type="match status" value="1"/>
</dbReference>
<reference evidence="9" key="1">
    <citation type="journal article" date="2017" name="Med. Chem. Commun.">
        <title>Nonomuraea sp. ATCC 55076 harbours the largest actinomycete chromosome to date and the kistamicin biosynthetic gene cluster.</title>
        <authorList>
            <person name="Nazari B."/>
            <person name="Forneris C.C."/>
            <person name="Gibson M.I."/>
            <person name="Moon K."/>
            <person name="Schramma K.R."/>
            <person name="Seyedsayamdost M.R."/>
        </authorList>
    </citation>
    <scope>NUCLEOTIDE SEQUENCE [LARGE SCALE GENOMIC DNA]</scope>
    <source>
        <strain evidence="9">ATCC 55076</strain>
    </source>
</reference>
<evidence type="ECO:0000259" key="7">
    <source>
        <dbReference type="PROSITE" id="PS51935"/>
    </source>
</evidence>
<dbReference type="PROSITE" id="PS51935">
    <property type="entry name" value="NLPC_P60"/>
    <property type="match status" value="1"/>
</dbReference>
<feature type="transmembrane region" description="Helical" evidence="6">
    <location>
        <begin position="12"/>
        <end position="34"/>
    </location>
</feature>
<dbReference type="Pfam" id="PF00877">
    <property type="entry name" value="NLPC_P60"/>
    <property type="match status" value="1"/>
</dbReference>
<gene>
    <name evidence="8" type="ORF">BKM31_17800</name>
</gene>
<proteinExistence type="inferred from homology"/>
<keyword evidence="9" id="KW-1185">Reference proteome</keyword>